<dbReference type="Proteomes" id="UP000663870">
    <property type="component" value="Unassembled WGS sequence"/>
</dbReference>
<sequence length="249" mass="29060">MLTNRTTISNSNDNNNNNNNNNHRRQWSESSMTIDKSMRLYKDIDFNLQFIIFQEKRKFIFIDDDRQLIQSLVNEYLLEGSNDVLDLIRNCPNECFEALADFIWNAASQTMDSNEDDLSSYNQRARRRLAIIFIEIFKLLATSPINGDRFDIQQQNRILLFPSYAGQLIHFEPDIYGLSCLTLASIILINPNIIHHRISLLIDALKRAVNHFVKANLSFDAPSTFALSIYSLFDLLYLLYPNNLRRELQ</sequence>
<keyword evidence="5" id="KW-1185">Reference proteome</keyword>
<reference evidence="2" key="1">
    <citation type="submission" date="2021-02" db="EMBL/GenBank/DDBJ databases">
        <authorList>
            <person name="Nowell W R."/>
        </authorList>
    </citation>
    <scope>NUCLEOTIDE SEQUENCE</scope>
</reference>
<protein>
    <submittedName>
        <fullName evidence="2">Uncharacterized protein</fullName>
    </submittedName>
</protein>
<dbReference type="AlphaFoldDB" id="A0A815JZQ5"/>
<feature type="non-terminal residue" evidence="2">
    <location>
        <position position="1"/>
    </location>
</feature>
<gene>
    <name evidence="3" type="ORF">JXQ802_LOCUS50412</name>
    <name evidence="2" type="ORF">PYM288_LOCUS34238</name>
</gene>
<accession>A0A815JZQ5</accession>
<feature type="region of interest" description="Disordered" evidence="1">
    <location>
        <begin position="1"/>
        <end position="28"/>
    </location>
</feature>
<dbReference type="EMBL" id="CAJNOL010006574">
    <property type="protein sequence ID" value="CAF1619479.1"/>
    <property type="molecule type" value="Genomic_DNA"/>
</dbReference>
<dbReference type="EMBL" id="CAJNOH010005089">
    <property type="protein sequence ID" value="CAF1388940.1"/>
    <property type="molecule type" value="Genomic_DNA"/>
</dbReference>
<organism evidence="2 4">
    <name type="scientific">Rotaria sordida</name>
    <dbReference type="NCBI Taxonomy" id="392033"/>
    <lineage>
        <taxon>Eukaryota</taxon>
        <taxon>Metazoa</taxon>
        <taxon>Spiralia</taxon>
        <taxon>Gnathifera</taxon>
        <taxon>Rotifera</taxon>
        <taxon>Eurotatoria</taxon>
        <taxon>Bdelloidea</taxon>
        <taxon>Philodinida</taxon>
        <taxon>Philodinidae</taxon>
        <taxon>Rotaria</taxon>
    </lineage>
</organism>
<name>A0A815JZQ5_9BILA</name>
<dbReference type="Proteomes" id="UP000663854">
    <property type="component" value="Unassembled WGS sequence"/>
</dbReference>
<evidence type="ECO:0000313" key="5">
    <source>
        <dbReference type="Proteomes" id="UP000663870"/>
    </source>
</evidence>
<evidence type="ECO:0000256" key="1">
    <source>
        <dbReference type="SAM" id="MobiDB-lite"/>
    </source>
</evidence>
<evidence type="ECO:0000313" key="2">
    <source>
        <dbReference type="EMBL" id="CAF1388940.1"/>
    </source>
</evidence>
<feature type="compositionally biased region" description="Low complexity" evidence="1">
    <location>
        <begin position="9"/>
        <end position="21"/>
    </location>
</feature>
<comment type="caution">
    <text evidence="2">The sequence shown here is derived from an EMBL/GenBank/DDBJ whole genome shotgun (WGS) entry which is preliminary data.</text>
</comment>
<evidence type="ECO:0000313" key="4">
    <source>
        <dbReference type="Proteomes" id="UP000663854"/>
    </source>
</evidence>
<evidence type="ECO:0000313" key="3">
    <source>
        <dbReference type="EMBL" id="CAF1619479.1"/>
    </source>
</evidence>
<proteinExistence type="predicted"/>